<accession>A0ABW7XMG7</accession>
<evidence type="ECO:0000259" key="2">
    <source>
        <dbReference type="Pfam" id="PF14016"/>
    </source>
</evidence>
<evidence type="ECO:0000256" key="1">
    <source>
        <dbReference type="SAM" id="MobiDB-lite"/>
    </source>
</evidence>
<sequence>MTRSARAAVVVAARRLFQPKGEVQVVRREAIMTMCGAAGVAALLLTAGCSADAAGSGGDESTSATPSATMTTSEGPGASATGSPTEESSESSEPSETETDDDGDDDGGAGGSASGRCESPELAGSLLPEEGGAGAGHYEVRIVLKNEAPETCTLQGWPGVSFVGDGDGEQIGAAAEFDRSSPHETVTLEPGASAQALVRVSQAANYGDECGETPADGLRVYPPGEKRSLFVQNDQLELTACADIDDPLLEVQALQPAS</sequence>
<evidence type="ECO:0000313" key="3">
    <source>
        <dbReference type="EMBL" id="MFI2488711.1"/>
    </source>
</evidence>
<dbReference type="Pfam" id="PF14016">
    <property type="entry name" value="DUF4232"/>
    <property type="match status" value="1"/>
</dbReference>
<organism evidence="3 4">
    <name type="scientific">Promicromonospora kroppenstedtii</name>
    <dbReference type="NCBI Taxonomy" id="440482"/>
    <lineage>
        <taxon>Bacteria</taxon>
        <taxon>Bacillati</taxon>
        <taxon>Actinomycetota</taxon>
        <taxon>Actinomycetes</taxon>
        <taxon>Micrococcales</taxon>
        <taxon>Promicromonosporaceae</taxon>
        <taxon>Promicromonospora</taxon>
    </lineage>
</organism>
<evidence type="ECO:0000313" key="4">
    <source>
        <dbReference type="Proteomes" id="UP001611580"/>
    </source>
</evidence>
<reference evidence="3 4" key="1">
    <citation type="submission" date="2024-10" db="EMBL/GenBank/DDBJ databases">
        <title>The Natural Products Discovery Center: Release of the First 8490 Sequenced Strains for Exploring Actinobacteria Biosynthetic Diversity.</title>
        <authorList>
            <person name="Kalkreuter E."/>
            <person name="Kautsar S.A."/>
            <person name="Yang D."/>
            <person name="Bader C.D."/>
            <person name="Teijaro C.N."/>
            <person name="Fluegel L."/>
            <person name="Davis C.M."/>
            <person name="Simpson J.R."/>
            <person name="Lauterbach L."/>
            <person name="Steele A.D."/>
            <person name="Gui C."/>
            <person name="Meng S."/>
            <person name="Li G."/>
            <person name="Viehrig K."/>
            <person name="Ye F."/>
            <person name="Su P."/>
            <person name="Kiefer A.F."/>
            <person name="Nichols A."/>
            <person name="Cepeda A.J."/>
            <person name="Yan W."/>
            <person name="Fan B."/>
            <person name="Jiang Y."/>
            <person name="Adhikari A."/>
            <person name="Zheng C.-J."/>
            <person name="Schuster L."/>
            <person name="Cowan T.M."/>
            <person name="Smanski M.J."/>
            <person name="Chevrette M.G."/>
            <person name="De Carvalho L.P.S."/>
            <person name="Shen B."/>
        </authorList>
    </citation>
    <scope>NUCLEOTIDE SEQUENCE [LARGE SCALE GENOMIC DNA]</scope>
    <source>
        <strain evidence="3 4">NPDC019481</strain>
    </source>
</reference>
<dbReference type="EMBL" id="JBIRYI010000010">
    <property type="protein sequence ID" value="MFI2488711.1"/>
    <property type="molecule type" value="Genomic_DNA"/>
</dbReference>
<gene>
    <name evidence="3" type="ORF">ACH47X_17520</name>
</gene>
<comment type="caution">
    <text evidence="3">The sequence shown here is derived from an EMBL/GenBank/DDBJ whole genome shotgun (WGS) entry which is preliminary data.</text>
</comment>
<proteinExistence type="predicted"/>
<name>A0ABW7XMG7_9MICO</name>
<keyword evidence="4" id="KW-1185">Reference proteome</keyword>
<feature type="domain" description="DUF4232" evidence="2">
    <location>
        <begin position="117"/>
        <end position="255"/>
    </location>
</feature>
<dbReference type="InterPro" id="IPR025326">
    <property type="entry name" value="DUF4232"/>
</dbReference>
<dbReference type="Proteomes" id="UP001611580">
    <property type="component" value="Unassembled WGS sequence"/>
</dbReference>
<feature type="compositionally biased region" description="Low complexity" evidence="1">
    <location>
        <begin position="52"/>
        <end position="86"/>
    </location>
</feature>
<feature type="compositionally biased region" description="Acidic residues" evidence="1">
    <location>
        <begin position="87"/>
        <end position="107"/>
    </location>
</feature>
<protein>
    <submittedName>
        <fullName evidence="3">DUF4232 domain-containing protein</fullName>
    </submittedName>
</protein>
<feature type="region of interest" description="Disordered" evidence="1">
    <location>
        <begin position="52"/>
        <end position="130"/>
    </location>
</feature>
<dbReference type="RefSeq" id="WP_397405808.1">
    <property type="nucleotide sequence ID" value="NZ_JBIRYI010000010.1"/>
</dbReference>